<comment type="caution">
    <text evidence="1">The sequence shown here is derived from an EMBL/GenBank/DDBJ whole genome shotgun (WGS) entry which is preliminary data.</text>
</comment>
<evidence type="ECO:0008006" key="2">
    <source>
        <dbReference type="Google" id="ProtNLM"/>
    </source>
</evidence>
<gene>
    <name evidence="1" type="ORF">LCGC14_0475570</name>
</gene>
<dbReference type="AlphaFoldDB" id="A0A0F9SG94"/>
<name>A0A0F9SG94_9ZZZZ</name>
<protein>
    <recommendedName>
        <fullName evidence="2">KOW domain-containing protein</fullName>
    </recommendedName>
</protein>
<proteinExistence type="predicted"/>
<organism evidence="1">
    <name type="scientific">marine sediment metagenome</name>
    <dbReference type="NCBI Taxonomy" id="412755"/>
    <lineage>
        <taxon>unclassified sequences</taxon>
        <taxon>metagenomes</taxon>
        <taxon>ecological metagenomes</taxon>
    </lineage>
</organism>
<accession>A0A0F9SG94</accession>
<dbReference type="EMBL" id="LAZR01000511">
    <property type="protein sequence ID" value="KKN66079.1"/>
    <property type="molecule type" value="Genomic_DNA"/>
</dbReference>
<sequence length="68" mass="7235">MFNVNDRVKVVASAELSGECCVKHLIGKVGTITKTGSGVSVDTMLSVKLDGPKGIEDAFWPEELEKIG</sequence>
<evidence type="ECO:0000313" key="1">
    <source>
        <dbReference type="EMBL" id="KKN66079.1"/>
    </source>
</evidence>
<reference evidence="1" key="1">
    <citation type="journal article" date="2015" name="Nature">
        <title>Complex archaea that bridge the gap between prokaryotes and eukaryotes.</title>
        <authorList>
            <person name="Spang A."/>
            <person name="Saw J.H."/>
            <person name="Jorgensen S.L."/>
            <person name="Zaremba-Niedzwiedzka K."/>
            <person name="Martijn J."/>
            <person name="Lind A.E."/>
            <person name="van Eijk R."/>
            <person name="Schleper C."/>
            <person name="Guy L."/>
            <person name="Ettema T.J."/>
        </authorList>
    </citation>
    <scope>NUCLEOTIDE SEQUENCE</scope>
</reference>